<sequence length="1354" mass="147008">MTETSEQMAWTPRAWLARVRRGLPSMSYVRLFRDLSKTEYAALVVGTVAAIAAGVPLPIIGVLFGKMVNGFNEQACVAHTLAPPDPAQQAEFLQDVQDHVVQIIIVAAVNFALIWIYTSCWSFLGERIVRRLRERYVRALLSQDMSYFDMLPPGEISTRLGENLITVQNGTSEKVGILLSSIAYFLASYITAFVLLPVLAAQLLSLVPAFLIVSLVGAHFVSRYTKRMSTHMGDASSIATEALQNLPVVQAFQAQAPLGQLFHAHLGLVRRSGMYRALSAATMLGCLFFVAYSANALAFHSGSRMVSDHMRTDGDDASSTVGNVYTVIFLLLDASFVVGQISPYLQTFSAAGGAGAQLLHTIQLPAHIDALSEEGIVPPQSDGPLGFRFNDVCLAYPARPEAPVLRHLTLDIEPGQRIGICGFSGSGKSTIVSLLHRFYEPTNGTITLDDGTPIHSLRVSWLRSQMSLVGQEPVLFNCTVLESIAHGLLGSPAMAHLFDVIRWLEQYAFDHPSLPTDWADQCPAHLRAALDEVIERCEEAARLSFAHDFILRLPQGYVTRVGDGGRSLSGGQKQRIALARAVIKKPRVLVLDEATAALDSQSEMAVQAAFDRVSANRTTVAIAHRLSTIRDYDKIVVMAHGEVLEYGTHTELLRRQGHYAALVRAQSEHEPAEADLDTESASSDKDMDAASPPEYDAEVLQGRLPMPLPAQPVVPPPNLGVSGPTEEPTKAPTMSCTRALGRLLSMALGPWPYALLGVCASAVIGGAFSGEAVLFGHVIEALNPCKPPEQVESRSDRFALFFFVLALIELVAYFLSGASFGFVSEWLLIQLRQRVFSVLVTRPLAWYEKENIAPGTLMANLSTDTSHLGGLTGTVIGTIVSILVNLIAGITLAHIVAWRIAVVILAMVPILVAAGYLRLKVIADFQKRHETAYAQSTALAVEAVSSMRTVAALGREQDVLQLFSYSLERSYRESLRHLVVGNMFLAISLSISYFIYGFAYWWGSKNVAEQRYSQVAFFTVLPALLFSAQSSGQLLAFAPDFTKAQVSASNIFSLLDRAEAPKPRARRARAAAVDLEKEKAPPPMDQGPLPVTFSGVQFTYLGRDSPALDGIDLDIPAGAFAAFIGTSGSGKSTAMSLIENFYAPSHGTVRVGGHATTSIPASTLRSAMAIVPQEAMLFCGSIEFNVALGLDDPLSVPAVRAQTDERQMHETSHRLPVDPRIVAACEAAHVHATIEALPDQYHTDVGTGGSQLSGGQKQRVAIARALVRQPKLLLLDESTSAMDAASEQAFQETLRRLHQTRTCTIIAIAHRMRTIRTADIIFLFDHGRILARGTHAELMQSCPQYQAMISHQSL</sequence>
<dbReference type="SUPFAM" id="SSF52540">
    <property type="entry name" value="P-loop containing nucleoside triphosphate hydrolases"/>
    <property type="match status" value="2"/>
</dbReference>
<dbReference type="GO" id="GO:0090374">
    <property type="term" value="P:oligopeptide export from mitochondrion"/>
    <property type="evidence" value="ECO:0007669"/>
    <property type="project" value="TreeGrafter"/>
</dbReference>
<feature type="domain" description="ABC transporter" evidence="12">
    <location>
        <begin position="387"/>
        <end position="665"/>
    </location>
</feature>
<feature type="transmembrane region" description="Helical" evidence="11">
    <location>
        <begin position="896"/>
        <end position="919"/>
    </location>
</feature>
<evidence type="ECO:0000259" key="13">
    <source>
        <dbReference type="PROSITE" id="PS50929"/>
    </source>
</evidence>
<organism evidence="14 15">
    <name type="scientific">Malassezia sympodialis (strain ATCC 42132)</name>
    <name type="common">Atopic eczema-associated yeast</name>
    <dbReference type="NCBI Taxonomy" id="1230383"/>
    <lineage>
        <taxon>Eukaryota</taxon>
        <taxon>Fungi</taxon>
        <taxon>Dikarya</taxon>
        <taxon>Basidiomycota</taxon>
        <taxon>Ustilaginomycotina</taxon>
        <taxon>Malasseziomycetes</taxon>
        <taxon>Malasseziales</taxon>
        <taxon>Malasseziaceae</taxon>
        <taxon>Malassezia</taxon>
    </lineage>
</organism>
<dbReference type="Pfam" id="PF00005">
    <property type="entry name" value="ABC_tran"/>
    <property type="match status" value="2"/>
</dbReference>
<feature type="transmembrane region" description="Helical" evidence="11">
    <location>
        <begin position="868"/>
        <end position="890"/>
    </location>
</feature>
<dbReference type="SUPFAM" id="SSF90123">
    <property type="entry name" value="ABC transporter transmembrane region"/>
    <property type="match status" value="2"/>
</dbReference>
<accession>A0A1M8A2R8</accession>
<dbReference type="Gene3D" id="3.40.50.300">
    <property type="entry name" value="P-loop containing nucleotide triphosphate hydrolases"/>
    <property type="match status" value="2"/>
</dbReference>
<dbReference type="STRING" id="1230383.A0A1M8A2R8"/>
<evidence type="ECO:0000256" key="3">
    <source>
        <dbReference type="ARBA" id="ARBA00022448"/>
    </source>
</evidence>
<reference evidence="15" key="1">
    <citation type="journal article" date="2017" name="Nucleic Acids Res.">
        <title>Proteogenomics produces comprehensive and highly accurate protein-coding gene annotation in a complete genome assembly of Malassezia sympodialis.</title>
        <authorList>
            <person name="Zhu Y."/>
            <person name="Engstroem P.G."/>
            <person name="Tellgren-Roth C."/>
            <person name="Baudo C.D."/>
            <person name="Kennell J.C."/>
            <person name="Sun S."/>
            <person name="Billmyre R.B."/>
            <person name="Schroeder M.S."/>
            <person name="Andersson A."/>
            <person name="Holm T."/>
            <person name="Sigurgeirsson B."/>
            <person name="Wu G."/>
            <person name="Sankaranarayanan S.R."/>
            <person name="Siddharthan R."/>
            <person name="Sanyal K."/>
            <person name="Lundeberg J."/>
            <person name="Nystedt B."/>
            <person name="Boekhout T."/>
            <person name="Dawson T.L. Jr."/>
            <person name="Heitman J."/>
            <person name="Scheynius A."/>
            <person name="Lehtioe J."/>
        </authorList>
    </citation>
    <scope>NUCLEOTIDE SEQUENCE [LARGE SCALE GENOMIC DNA]</scope>
    <source>
        <strain evidence="15">ATCC 42132</strain>
    </source>
</reference>
<feature type="domain" description="ABC transmembrane type-1" evidence="13">
    <location>
        <begin position="44"/>
        <end position="350"/>
    </location>
</feature>
<evidence type="ECO:0000259" key="12">
    <source>
        <dbReference type="PROSITE" id="PS50893"/>
    </source>
</evidence>
<feature type="transmembrane region" description="Helical" evidence="11">
    <location>
        <begin position="277"/>
        <end position="300"/>
    </location>
</feature>
<dbReference type="PROSITE" id="PS50929">
    <property type="entry name" value="ABC_TM1F"/>
    <property type="match status" value="2"/>
</dbReference>
<dbReference type="EMBL" id="LT671822">
    <property type="protein sequence ID" value="SHO76728.1"/>
    <property type="molecule type" value="Genomic_DNA"/>
</dbReference>
<feature type="transmembrane region" description="Helical" evidence="11">
    <location>
        <begin position="799"/>
        <end position="823"/>
    </location>
</feature>
<dbReference type="PANTHER" id="PTHR43394">
    <property type="entry name" value="ATP-DEPENDENT PERMEASE MDL1, MITOCHONDRIAL"/>
    <property type="match status" value="1"/>
</dbReference>
<dbReference type="OrthoDB" id="6500128at2759"/>
<dbReference type="GO" id="GO:0016887">
    <property type="term" value="F:ATP hydrolysis activity"/>
    <property type="evidence" value="ECO:0007669"/>
    <property type="project" value="InterPro"/>
</dbReference>
<dbReference type="Pfam" id="PF00664">
    <property type="entry name" value="ABC_membrane"/>
    <property type="match status" value="2"/>
</dbReference>
<dbReference type="CDD" id="cd18578">
    <property type="entry name" value="ABC_6TM_Pgp_ABCB1_D2_like"/>
    <property type="match status" value="1"/>
</dbReference>
<feature type="transmembrane region" description="Helical" evidence="11">
    <location>
        <begin position="753"/>
        <end position="779"/>
    </location>
</feature>
<dbReference type="InterPro" id="IPR003593">
    <property type="entry name" value="AAA+_ATPase"/>
</dbReference>
<comment type="similarity">
    <text evidence="2">Belongs to the ABC transporter superfamily. ABCB family. Multidrug resistance exporter (TC 3.A.1.201) subfamily.</text>
</comment>
<evidence type="ECO:0000313" key="14">
    <source>
        <dbReference type="EMBL" id="SHO76728.1"/>
    </source>
</evidence>
<evidence type="ECO:0000256" key="9">
    <source>
        <dbReference type="ARBA" id="ARBA00023136"/>
    </source>
</evidence>
<keyword evidence="7 14" id="KW-0067">ATP-binding</keyword>
<dbReference type="SMART" id="SM00382">
    <property type="entry name" value="AAA"/>
    <property type="match status" value="2"/>
</dbReference>
<dbReference type="Gene3D" id="1.20.1560.10">
    <property type="entry name" value="ABC transporter type 1, transmembrane domain"/>
    <property type="match status" value="1"/>
</dbReference>
<dbReference type="PANTHER" id="PTHR43394:SF11">
    <property type="entry name" value="ATP-BINDING CASSETTE TRANSPORTER"/>
    <property type="match status" value="1"/>
</dbReference>
<evidence type="ECO:0000256" key="10">
    <source>
        <dbReference type="SAM" id="MobiDB-lite"/>
    </source>
</evidence>
<dbReference type="VEuPathDB" id="FungiDB:MSYG_1066"/>
<evidence type="ECO:0000256" key="2">
    <source>
        <dbReference type="ARBA" id="ARBA00007577"/>
    </source>
</evidence>
<evidence type="ECO:0000256" key="5">
    <source>
        <dbReference type="ARBA" id="ARBA00022737"/>
    </source>
</evidence>
<feature type="transmembrane region" description="Helical" evidence="11">
    <location>
        <begin position="979"/>
        <end position="1003"/>
    </location>
</feature>
<name>A0A1M8A2R8_MALS4</name>
<dbReference type="GO" id="GO:0015421">
    <property type="term" value="F:ABC-type oligopeptide transporter activity"/>
    <property type="evidence" value="ECO:0007669"/>
    <property type="project" value="TreeGrafter"/>
</dbReference>
<evidence type="ECO:0000256" key="11">
    <source>
        <dbReference type="SAM" id="Phobius"/>
    </source>
</evidence>
<keyword evidence="5" id="KW-0677">Repeat</keyword>
<comment type="subcellular location">
    <subcellularLocation>
        <location evidence="1">Membrane</location>
        <topology evidence="1">Multi-pass membrane protein</topology>
    </subcellularLocation>
</comment>
<feature type="transmembrane region" description="Helical" evidence="11">
    <location>
        <begin position="202"/>
        <end position="222"/>
    </location>
</feature>
<dbReference type="Proteomes" id="UP000186303">
    <property type="component" value="Chromosome 2"/>
</dbReference>
<evidence type="ECO:0000256" key="7">
    <source>
        <dbReference type="ARBA" id="ARBA00022840"/>
    </source>
</evidence>
<dbReference type="InterPro" id="IPR003439">
    <property type="entry name" value="ABC_transporter-like_ATP-bd"/>
</dbReference>
<evidence type="ECO:0000313" key="15">
    <source>
        <dbReference type="Proteomes" id="UP000186303"/>
    </source>
</evidence>
<keyword evidence="15" id="KW-1185">Reference proteome</keyword>
<gene>
    <name evidence="14" type="ORF">MSYG_1066</name>
</gene>
<dbReference type="CDD" id="cd18577">
    <property type="entry name" value="ABC_6TM_Pgp_ABCB1_D1_like"/>
    <property type="match status" value="1"/>
</dbReference>
<dbReference type="GO" id="GO:0005524">
    <property type="term" value="F:ATP binding"/>
    <property type="evidence" value="ECO:0007669"/>
    <property type="project" value="UniProtKB-KW"/>
</dbReference>
<proteinExistence type="inferred from homology"/>
<dbReference type="InterPro" id="IPR039421">
    <property type="entry name" value="Type_1_exporter"/>
</dbReference>
<feature type="transmembrane region" description="Helical" evidence="11">
    <location>
        <begin position="175"/>
        <end position="196"/>
    </location>
</feature>
<feature type="transmembrane region" description="Helical" evidence="11">
    <location>
        <begin position="100"/>
        <end position="124"/>
    </location>
</feature>
<feature type="region of interest" description="Disordered" evidence="10">
    <location>
        <begin position="666"/>
        <end position="694"/>
    </location>
</feature>
<evidence type="ECO:0000256" key="8">
    <source>
        <dbReference type="ARBA" id="ARBA00022989"/>
    </source>
</evidence>
<dbReference type="FunFam" id="3.40.50.300:FF:000913">
    <property type="entry name" value="ABC multidrug transporter SitT"/>
    <property type="match status" value="1"/>
</dbReference>
<evidence type="ECO:0000256" key="4">
    <source>
        <dbReference type="ARBA" id="ARBA00022692"/>
    </source>
</evidence>
<feature type="domain" description="ABC transporter" evidence="12">
    <location>
        <begin position="1091"/>
        <end position="1351"/>
    </location>
</feature>
<evidence type="ECO:0000256" key="1">
    <source>
        <dbReference type="ARBA" id="ARBA00004141"/>
    </source>
</evidence>
<feature type="transmembrane region" description="Helical" evidence="11">
    <location>
        <begin position="1015"/>
        <end position="1037"/>
    </location>
</feature>
<dbReference type="PROSITE" id="PS50893">
    <property type="entry name" value="ABC_TRANSPORTER_2"/>
    <property type="match status" value="2"/>
</dbReference>
<dbReference type="InterPro" id="IPR011527">
    <property type="entry name" value="ABC1_TM_dom"/>
</dbReference>
<evidence type="ECO:0000256" key="6">
    <source>
        <dbReference type="ARBA" id="ARBA00022741"/>
    </source>
</evidence>
<keyword evidence="8 11" id="KW-1133">Transmembrane helix</keyword>
<feature type="domain" description="ABC transmembrane type-1" evidence="13">
    <location>
        <begin position="755"/>
        <end position="1043"/>
    </location>
</feature>
<keyword evidence="9 11" id="KW-0472">Membrane</keyword>
<keyword evidence="3" id="KW-0813">Transport</keyword>
<dbReference type="InterPro" id="IPR017871">
    <property type="entry name" value="ABC_transporter-like_CS"/>
</dbReference>
<dbReference type="OMA" id="RANVMHQ"/>
<keyword evidence="4 11" id="KW-0812">Transmembrane</keyword>
<dbReference type="InterPro" id="IPR036640">
    <property type="entry name" value="ABC1_TM_sf"/>
</dbReference>
<protein>
    <submittedName>
        <fullName evidence="14">Similar to S.cerevisiae protein STE6 (Plasma membrane ATP-binding cassette (ABC) transporter)</fullName>
    </submittedName>
</protein>
<dbReference type="PROSITE" id="PS00211">
    <property type="entry name" value="ABC_TRANSPORTER_1"/>
    <property type="match status" value="2"/>
</dbReference>
<feature type="transmembrane region" description="Helical" evidence="11">
    <location>
        <begin position="320"/>
        <end position="339"/>
    </location>
</feature>
<feature type="transmembrane region" description="Helical" evidence="11">
    <location>
        <begin position="40"/>
        <end position="64"/>
    </location>
</feature>
<keyword evidence="6" id="KW-0547">Nucleotide-binding</keyword>
<dbReference type="GO" id="GO:0005743">
    <property type="term" value="C:mitochondrial inner membrane"/>
    <property type="evidence" value="ECO:0007669"/>
    <property type="project" value="TreeGrafter"/>
</dbReference>
<dbReference type="InterPro" id="IPR027417">
    <property type="entry name" value="P-loop_NTPase"/>
</dbReference>